<comment type="caution">
    <text evidence="2">The sequence shown here is derived from an EMBL/GenBank/DDBJ whole genome shotgun (WGS) entry which is preliminary data.</text>
</comment>
<evidence type="ECO:0000256" key="1">
    <source>
        <dbReference type="SAM" id="Phobius"/>
    </source>
</evidence>
<reference evidence="2 3" key="1">
    <citation type="submission" date="2016-07" db="EMBL/GenBank/DDBJ databases">
        <title>Pervasive Adenine N6-methylation of Active Genes in Fungi.</title>
        <authorList>
            <consortium name="DOE Joint Genome Institute"/>
            <person name="Mondo S.J."/>
            <person name="Dannebaum R.O."/>
            <person name="Kuo R.C."/>
            <person name="Labutti K."/>
            <person name="Haridas S."/>
            <person name="Kuo A."/>
            <person name="Salamov A."/>
            <person name="Ahrendt S.R."/>
            <person name="Lipzen A."/>
            <person name="Sullivan W."/>
            <person name="Andreopoulos W.B."/>
            <person name="Clum A."/>
            <person name="Lindquist E."/>
            <person name="Daum C."/>
            <person name="Ramamoorthy G.K."/>
            <person name="Gryganskyi A."/>
            <person name="Culley D."/>
            <person name="Magnuson J.K."/>
            <person name="James T.Y."/>
            <person name="O'Malley M.A."/>
            <person name="Stajich J.E."/>
            <person name="Spatafora J.W."/>
            <person name="Visel A."/>
            <person name="Grigoriev I.V."/>
        </authorList>
    </citation>
    <scope>NUCLEOTIDE SEQUENCE [LARGE SCALE GENOMIC DNA]</scope>
    <source>
        <strain evidence="2 3">CBS 115471</strain>
    </source>
</reference>
<feature type="transmembrane region" description="Helical" evidence="1">
    <location>
        <begin position="240"/>
        <end position="261"/>
    </location>
</feature>
<keyword evidence="1" id="KW-0472">Membrane</keyword>
<sequence length="288" mass="32239">MESTQTNNETKQLGDEGRRVVLLITTPVGQSFQSIARAIGRQPPPSPHVDWSSFENSALPDLKSRLKFTTHYALCVIDCDLWDGNSLSLLDKFRSARFWDHPGDKTMSASSQSSRSNSSMKPANLNACVTWNDAHIIQTESGEEIGRTDKSDDEITQVYRELRRDWTYMPVFWNCHDLAIRLAHIILPPSMGVIRVLKSLMHSLRQAYHKEIDWSKTAGKTCMGGWGAAAVGGVTAVPPLLAAGVCVFVAGWSVGFFGGFVHNSKLRTRYAFMIKLEERFPQLKSLHR</sequence>
<dbReference type="AlphaFoldDB" id="A0A1Y1Z7H7"/>
<dbReference type="OrthoDB" id="4489302at2759"/>
<keyword evidence="1" id="KW-1133">Transmembrane helix</keyword>
<dbReference type="EMBL" id="MCFA01000118">
    <property type="protein sequence ID" value="ORY06248.1"/>
    <property type="molecule type" value="Genomic_DNA"/>
</dbReference>
<protein>
    <submittedName>
        <fullName evidence="2">Uncharacterized protein</fullName>
    </submittedName>
</protein>
<accession>A0A1Y1Z7H7</accession>
<keyword evidence="1" id="KW-0812">Transmembrane</keyword>
<dbReference type="STRING" id="1231657.A0A1Y1Z7H7"/>
<proteinExistence type="predicted"/>
<name>A0A1Y1Z7H7_9PLEO</name>
<dbReference type="Proteomes" id="UP000193144">
    <property type="component" value="Unassembled WGS sequence"/>
</dbReference>
<evidence type="ECO:0000313" key="2">
    <source>
        <dbReference type="EMBL" id="ORY06248.1"/>
    </source>
</evidence>
<evidence type="ECO:0000313" key="3">
    <source>
        <dbReference type="Proteomes" id="UP000193144"/>
    </source>
</evidence>
<organism evidence="2 3">
    <name type="scientific">Clohesyomyces aquaticus</name>
    <dbReference type="NCBI Taxonomy" id="1231657"/>
    <lineage>
        <taxon>Eukaryota</taxon>
        <taxon>Fungi</taxon>
        <taxon>Dikarya</taxon>
        <taxon>Ascomycota</taxon>
        <taxon>Pezizomycotina</taxon>
        <taxon>Dothideomycetes</taxon>
        <taxon>Pleosporomycetidae</taxon>
        <taxon>Pleosporales</taxon>
        <taxon>Lindgomycetaceae</taxon>
        <taxon>Clohesyomyces</taxon>
    </lineage>
</organism>
<keyword evidence="3" id="KW-1185">Reference proteome</keyword>
<gene>
    <name evidence="2" type="ORF">BCR34DRAFT_35871</name>
</gene>